<feature type="domain" description="OmpR/PhoB-type" evidence="2">
    <location>
        <begin position="240"/>
        <end position="353"/>
    </location>
</feature>
<feature type="non-terminal residue" evidence="3">
    <location>
        <position position="1"/>
    </location>
</feature>
<dbReference type="Pfam" id="PF00486">
    <property type="entry name" value="Trans_reg_C"/>
    <property type="match status" value="1"/>
</dbReference>
<reference evidence="3" key="1">
    <citation type="journal article" date="2014" name="Front. Microbiol.">
        <title>High frequency of phylogenetically diverse reductive dehalogenase-homologous genes in deep subseafloor sedimentary metagenomes.</title>
        <authorList>
            <person name="Kawai M."/>
            <person name="Futagami T."/>
            <person name="Toyoda A."/>
            <person name="Takaki Y."/>
            <person name="Nishi S."/>
            <person name="Hori S."/>
            <person name="Arai W."/>
            <person name="Tsubouchi T."/>
            <person name="Morono Y."/>
            <person name="Uchiyama I."/>
            <person name="Ito T."/>
            <person name="Fujiyama A."/>
            <person name="Inagaki F."/>
            <person name="Takami H."/>
        </authorList>
    </citation>
    <scope>NUCLEOTIDE SEQUENCE</scope>
    <source>
        <strain evidence="3">Expedition CK06-06</strain>
    </source>
</reference>
<dbReference type="Gene3D" id="1.10.3380.20">
    <property type="match status" value="1"/>
</dbReference>
<evidence type="ECO:0000259" key="2">
    <source>
        <dbReference type="PROSITE" id="PS51755"/>
    </source>
</evidence>
<evidence type="ECO:0000256" key="1">
    <source>
        <dbReference type="ARBA" id="ARBA00023125"/>
    </source>
</evidence>
<dbReference type="EMBL" id="BARU01000687">
    <property type="protein sequence ID" value="GAH23778.1"/>
    <property type="molecule type" value="Genomic_DNA"/>
</dbReference>
<dbReference type="SMART" id="SM00862">
    <property type="entry name" value="Trans_reg_C"/>
    <property type="match status" value="1"/>
</dbReference>
<proteinExistence type="predicted"/>
<dbReference type="Gene3D" id="1.10.10.10">
    <property type="entry name" value="Winged helix-like DNA-binding domain superfamily/Winged helix DNA-binding domain"/>
    <property type="match status" value="1"/>
</dbReference>
<protein>
    <recommendedName>
        <fullName evidence="2">OmpR/PhoB-type domain-containing protein</fullName>
    </recommendedName>
</protein>
<evidence type="ECO:0000313" key="3">
    <source>
        <dbReference type="EMBL" id="GAH23778.1"/>
    </source>
</evidence>
<dbReference type="GO" id="GO:0003677">
    <property type="term" value="F:DNA binding"/>
    <property type="evidence" value="ECO:0007669"/>
    <property type="project" value="UniProtKB-KW"/>
</dbReference>
<dbReference type="GO" id="GO:0000160">
    <property type="term" value="P:phosphorelay signal transduction system"/>
    <property type="evidence" value="ECO:0007669"/>
    <property type="project" value="InterPro"/>
</dbReference>
<name>X1FSM5_9ZZZZ</name>
<dbReference type="SUPFAM" id="SSF158702">
    <property type="entry name" value="Sec63 N-terminal domain-like"/>
    <property type="match status" value="1"/>
</dbReference>
<dbReference type="InterPro" id="IPR048772">
    <property type="entry name" value="Hel308-like_dom4"/>
</dbReference>
<keyword evidence="1" id="KW-0238">DNA-binding</keyword>
<dbReference type="InterPro" id="IPR001867">
    <property type="entry name" value="OmpR/PhoB-type_DNA-bd"/>
</dbReference>
<dbReference type="GO" id="GO:0006355">
    <property type="term" value="P:regulation of DNA-templated transcription"/>
    <property type="evidence" value="ECO:0007669"/>
    <property type="project" value="InterPro"/>
</dbReference>
<dbReference type="InterPro" id="IPR036388">
    <property type="entry name" value="WH-like_DNA-bd_sf"/>
</dbReference>
<accession>X1FSM5</accession>
<dbReference type="InterPro" id="IPR016032">
    <property type="entry name" value="Sig_transdc_resp-reg_C-effctor"/>
</dbReference>
<dbReference type="PROSITE" id="PS51755">
    <property type="entry name" value="OMPR_PHOB"/>
    <property type="match status" value="1"/>
</dbReference>
<comment type="caution">
    <text evidence="3">The sequence shown here is derived from an EMBL/GenBank/DDBJ whole genome shotgun (WGS) entry which is preliminary data.</text>
</comment>
<organism evidence="3">
    <name type="scientific">marine sediment metagenome</name>
    <dbReference type="NCBI Taxonomy" id="412755"/>
    <lineage>
        <taxon>unclassified sequences</taxon>
        <taxon>metagenomes</taxon>
        <taxon>ecological metagenomes</taxon>
    </lineage>
</organism>
<sequence length="361" mass="42245">YNHEWDQEEICWHRILGLIFDQREGNKEIYRDKFILKEGEEETSTLEDHLSCKKTLLLYDWIKGNKEMKSLEQEYFLYEGDVLRLAEGFCWLADSLAAIAESAGWKKKRKEDLEKIILLSERLIEGIEEEGLGLARLYIPGLSRYYIKRLVRTGYGDMENLKKASEEELVELVRLLPGRLIKRIQRRMDEERVIQEVKNCEPEPAILSSPLKTTNTTSASHNLKLTSVVSSPPKTENPNSNLNTKNQKLKIVLEISQHRPDRIIFMGKEFKVTTIGFSLLYLLAEHREKVVSYEEILKDLWKGEKDAIYTRINYHICKIRKDISKIMDKKEDNTKKIENIFKAIPGRGLMLNIKEEELEIN</sequence>
<dbReference type="Pfam" id="PF21280">
    <property type="entry name" value="Helicase_dom4_arc"/>
    <property type="match status" value="1"/>
</dbReference>
<dbReference type="AlphaFoldDB" id="X1FSM5"/>
<gene>
    <name evidence="3" type="ORF">S03H2_02132</name>
</gene>
<dbReference type="SUPFAM" id="SSF46894">
    <property type="entry name" value="C-terminal effector domain of the bipartite response regulators"/>
    <property type="match status" value="1"/>
</dbReference>